<proteinExistence type="predicted"/>
<dbReference type="KEGG" id="cpin:CPIN18020_0288"/>
<evidence type="ECO:0000313" key="1">
    <source>
        <dbReference type="EMBL" id="AQW87153.1"/>
    </source>
</evidence>
<dbReference type="EMBL" id="CP017258">
    <property type="protein sequence ID" value="AQW87153.1"/>
    <property type="molecule type" value="Genomic_DNA"/>
</dbReference>
<accession>A0A1S6U620</accession>
<protein>
    <submittedName>
        <fullName evidence="1">Uncharacterized protein</fullName>
    </submittedName>
</protein>
<dbReference type="GeneID" id="56565926"/>
<dbReference type="AlphaFoldDB" id="A0A1S6U620"/>
<sequence length="108" mass="11946">MQINKEDIAKFSDKAKGVFDGLSTITSVFFPQITAPVTAVSKVFSKISELDDTEAENIAGLSATAFKLDEMIKQVEKGEKIDIEHLKELSENIKSIDSSLDKFYKVIS</sequence>
<gene>
    <name evidence="1" type="ORF">CPIN18021_0306</name>
</gene>
<dbReference type="RefSeq" id="WP_078422847.1">
    <property type="nucleotide sequence ID" value="NZ_CP017018.1"/>
</dbReference>
<keyword evidence="2" id="KW-1185">Reference proteome</keyword>
<name>A0A1S6U620_9BACT</name>
<evidence type="ECO:0000313" key="2">
    <source>
        <dbReference type="Proteomes" id="UP000190868"/>
    </source>
</evidence>
<organism evidence="1 2">
    <name type="scientific">Campylobacter pinnipediorum subsp. caledonicus</name>
    <dbReference type="NCBI Taxonomy" id="1874362"/>
    <lineage>
        <taxon>Bacteria</taxon>
        <taxon>Pseudomonadati</taxon>
        <taxon>Campylobacterota</taxon>
        <taxon>Epsilonproteobacteria</taxon>
        <taxon>Campylobacterales</taxon>
        <taxon>Campylobacteraceae</taxon>
        <taxon>Campylobacter</taxon>
    </lineage>
</organism>
<reference evidence="2" key="1">
    <citation type="submission" date="2016-09" db="EMBL/GenBank/DDBJ databases">
        <title>Comparative genomics of the Campylobacter concisus group.</title>
        <authorList>
            <person name="Miller W.G."/>
            <person name="Yee E."/>
            <person name="Chapman M.H."/>
            <person name="Huynh S."/>
            <person name="Bono J.L."/>
            <person name="On S.L.W."/>
            <person name="StLeger J."/>
            <person name="Foster G."/>
            <person name="Parker C.T."/>
        </authorList>
    </citation>
    <scope>NUCLEOTIDE SEQUENCE [LARGE SCALE GENOMIC DNA]</scope>
    <source>
        <strain evidence="2">RM18021</strain>
    </source>
</reference>
<dbReference type="Proteomes" id="UP000190868">
    <property type="component" value="Chromosome"/>
</dbReference>